<dbReference type="PROSITE" id="PS50893">
    <property type="entry name" value="ABC_TRANSPORTER_2"/>
    <property type="match status" value="1"/>
</dbReference>
<accession>A0AAU0MKB6</accession>
<evidence type="ECO:0000259" key="4">
    <source>
        <dbReference type="PROSITE" id="PS50893"/>
    </source>
</evidence>
<dbReference type="GO" id="GO:0016887">
    <property type="term" value="F:ATP hydrolysis activity"/>
    <property type="evidence" value="ECO:0007669"/>
    <property type="project" value="InterPro"/>
</dbReference>
<evidence type="ECO:0000256" key="2">
    <source>
        <dbReference type="ARBA" id="ARBA00022840"/>
    </source>
</evidence>
<sequence length="253" mass="26421">MAVLADDLSIDHTDGSRPGGGRAVDGVSFALEPGASLVVRGATGSGKSSLLAAVAGRGGPGLKIVGGDAWVTGISVRRPGRALRQLTYYTGYLPQGAGASLPPRLSARDIIVDPLVSRDKRVAPRVLDLRVATLLDELRLPLGAADRFPYELSAGMRQRVAIARALVLDPRILVADEPLANLDLDARSAVLGAIERRRRGAGMACLVATNEPETAAALDAEVLVLRHGHTIARGLHTAVKWSPLTDAEAVTVS</sequence>
<feature type="region of interest" description="Disordered" evidence="3">
    <location>
        <begin position="1"/>
        <end position="22"/>
    </location>
</feature>
<dbReference type="GO" id="GO:0005886">
    <property type="term" value="C:plasma membrane"/>
    <property type="evidence" value="ECO:0007669"/>
    <property type="project" value="TreeGrafter"/>
</dbReference>
<reference evidence="5 6" key="1">
    <citation type="submission" date="2023-10" db="EMBL/GenBank/DDBJ databases">
        <title>Y20.</title>
        <authorList>
            <person name="Zhang G."/>
            <person name="Ding Y."/>
        </authorList>
    </citation>
    <scope>NUCLEOTIDE SEQUENCE [LARGE SCALE GENOMIC DNA]</scope>
    <source>
        <strain evidence="5 6">Y20</strain>
    </source>
</reference>
<organism evidence="5 6">
    <name type="scientific">Microbacterium limosum</name>
    <dbReference type="NCBI Taxonomy" id="3079935"/>
    <lineage>
        <taxon>Bacteria</taxon>
        <taxon>Bacillati</taxon>
        <taxon>Actinomycetota</taxon>
        <taxon>Actinomycetes</taxon>
        <taxon>Micrococcales</taxon>
        <taxon>Microbacteriaceae</taxon>
        <taxon>Microbacterium</taxon>
    </lineage>
</organism>
<dbReference type="InterPro" id="IPR027417">
    <property type="entry name" value="P-loop_NTPase"/>
</dbReference>
<dbReference type="GO" id="GO:0022857">
    <property type="term" value="F:transmembrane transporter activity"/>
    <property type="evidence" value="ECO:0007669"/>
    <property type="project" value="TreeGrafter"/>
</dbReference>
<dbReference type="KEGG" id="mliy:RYJ27_05815"/>
<evidence type="ECO:0000256" key="1">
    <source>
        <dbReference type="ARBA" id="ARBA00022741"/>
    </source>
</evidence>
<name>A0AAU0MKB6_9MICO</name>
<dbReference type="InterPro" id="IPR017871">
    <property type="entry name" value="ABC_transporter-like_CS"/>
</dbReference>
<dbReference type="SMART" id="SM00382">
    <property type="entry name" value="AAA"/>
    <property type="match status" value="1"/>
</dbReference>
<evidence type="ECO:0000313" key="5">
    <source>
        <dbReference type="EMBL" id="WOQ70709.1"/>
    </source>
</evidence>
<dbReference type="InterPro" id="IPR003439">
    <property type="entry name" value="ABC_transporter-like_ATP-bd"/>
</dbReference>
<protein>
    <submittedName>
        <fullName evidence="5">ATP-binding cassette domain-containing protein</fullName>
    </submittedName>
</protein>
<dbReference type="Gene3D" id="3.40.50.300">
    <property type="entry name" value="P-loop containing nucleotide triphosphate hydrolases"/>
    <property type="match status" value="1"/>
</dbReference>
<dbReference type="Pfam" id="PF00005">
    <property type="entry name" value="ABC_tran"/>
    <property type="match status" value="1"/>
</dbReference>
<dbReference type="InterPro" id="IPR015854">
    <property type="entry name" value="ABC_transpr_LolD-like"/>
</dbReference>
<evidence type="ECO:0000313" key="6">
    <source>
        <dbReference type="Proteomes" id="UP001329313"/>
    </source>
</evidence>
<feature type="domain" description="ABC transporter" evidence="4">
    <location>
        <begin position="3"/>
        <end position="252"/>
    </location>
</feature>
<dbReference type="Proteomes" id="UP001329313">
    <property type="component" value="Chromosome"/>
</dbReference>
<dbReference type="AlphaFoldDB" id="A0AAU0MKB6"/>
<dbReference type="RefSeq" id="WP_330171778.1">
    <property type="nucleotide sequence ID" value="NZ_CP137080.1"/>
</dbReference>
<keyword evidence="1" id="KW-0547">Nucleotide-binding</keyword>
<dbReference type="InterPro" id="IPR003593">
    <property type="entry name" value="AAA+_ATPase"/>
</dbReference>
<dbReference type="SUPFAM" id="SSF52540">
    <property type="entry name" value="P-loop containing nucleoside triphosphate hydrolases"/>
    <property type="match status" value="1"/>
</dbReference>
<dbReference type="GO" id="GO:0005524">
    <property type="term" value="F:ATP binding"/>
    <property type="evidence" value="ECO:0007669"/>
    <property type="project" value="UniProtKB-KW"/>
</dbReference>
<keyword evidence="6" id="KW-1185">Reference proteome</keyword>
<dbReference type="PROSITE" id="PS00211">
    <property type="entry name" value="ABC_TRANSPORTER_1"/>
    <property type="match status" value="1"/>
</dbReference>
<proteinExistence type="predicted"/>
<dbReference type="PANTHER" id="PTHR24220">
    <property type="entry name" value="IMPORT ATP-BINDING PROTEIN"/>
    <property type="match status" value="1"/>
</dbReference>
<keyword evidence="2 5" id="KW-0067">ATP-binding</keyword>
<evidence type="ECO:0000256" key="3">
    <source>
        <dbReference type="SAM" id="MobiDB-lite"/>
    </source>
</evidence>
<dbReference type="EMBL" id="CP137080">
    <property type="protein sequence ID" value="WOQ70709.1"/>
    <property type="molecule type" value="Genomic_DNA"/>
</dbReference>
<gene>
    <name evidence="5" type="ORF">RYJ27_05815</name>
</gene>